<evidence type="ECO:0000256" key="1">
    <source>
        <dbReference type="SAM" id="MobiDB-lite"/>
    </source>
</evidence>
<organism evidence="3 4">
    <name type="scientific">Diversispora eburnea</name>
    <dbReference type="NCBI Taxonomy" id="1213867"/>
    <lineage>
        <taxon>Eukaryota</taxon>
        <taxon>Fungi</taxon>
        <taxon>Fungi incertae sedis</taxon>
        <taxon>Mucoromycota</taxon>
        <taxon>Glomeromycotina</taxon>
        <taxon>Glomeromycetes</taxon>
        <taxon>Diversisporales</taxon>
        <taxon>Diversisporaceae</taxon>
        <taxon>Diversispora</taxon>
    </lineage>
</organism>
<dbReference type="InterPro" id="IPR008984">
    <property type="entry name" value="SMAD_FHA_dom_sf"/>
</dbReference>
<feature type="domain" description="FHA" evidence="2">
    <location>
        <begin position="113"/>
        <end position="177"/>
    </location>
</feature>
<comment type="caution">
    <text evidence="3">The sequence shown here is derived from an EMBL/GenBank/DDBJ whole genome shotgun (WGS) entry which is preliminary data.</text>
</comment>
<name>A0A9N8VKV8_9GLOM</name>
<dbReference type="Pfam" id="PF00498">
    <property type="entry name" value="FHA"/>
    <property type="match status" value="1"/>
</dbReference>
<dbReference type="PROSITE" id="PS50006">
    <property type="entry name" value="FHA_DOMAIN"/>
    <property type="match status" value="1"/>
</dbReference>
<dbReference type="OrthoDB" id="444265at2759"/>
<dbReference type="Proteomes" id="UP000789706">
    <property type="component" value="Unassembled WGS sequence"/>
</dbReference>
<sequence>MYSPKRRGDRHGSISSRQSTNQDSNPLEEKEDNSSEIIKPNFGLSGKLAAESNKYNGVALKYQEPPEGRKPTKRWRLYVFKKEEQVVNATSNGVPSISYPLIDCLHIHRQSAYLLGRDRKVADIPIDHPSCSSQHAVLQFRQMTFTDSETGEQKTDIKPYIIDLESSNSTFVNKKIIPTSRYVELRAYDEIKFGFSSRDYVLLHDELADTEDISEQDTMRTLRKHLDKGTIKVEPPTLSVVSSQAKAIT</sequence>
<accession>A0A9N8VKV8</accession>
<dbReference type="PANTHER" id="PTHR23308">
    <property type="entry name" value="NUCLEAR INHIBITOR OF PROTEIN PHOSPHATASE-1"/>
    <property type="match status" value="1"/>
</dbReference>
<feature type="region of interest" description="Disordered" evidence="1">
    <location>
        <begin position="1"/>
        <end position="40"/>
    </location>
</feature>
<keyword evidence="4" id="KW-1185">Reference proteome</keyword>
<evidence type="ECO:0000313" key="4">
    <source>
        <dbReference type="Proteomes" id="UP000789706"/>
    </source>
</evidence>
<protein>
    <submittedName>
        <fullName evidence="3">1647_t:CDS:1</fullName>
    </submittedName>
</protein>
<dbReference type="SUPFAM" id="SSF49879">
    <property type="entry name" value="SMAD/FHA domain"/>
    <property type="match status" value="1"/>
</dbReference>
<dbReference type="SMART" id="SM00240">
    <property type="entry name" value="FHA"/>
    <property type="match status" value="1"/>
</dbReference>
<proteinExistence type="predicted"/>
<evidence type="ECO:0000259" key="2">
    <source>
        <dbReference type="PROSITE" id="PS50006"/>
    </source>
</evidence>
<dbReference type="EMBL" id="CAJVPK010000141">
    <property type="protein sequence ID" value="CAG8458525.1"/>
    <property type="molecule type" value="Genomic_DNA"/>
</dbReference>
<gene>
    <name evidence="3" type="ORF">DEBURN_LOCUS2547</name>
</gene>
<feature type="compositionally biased region" description="Polar residues" evidence="1">
    <location>
        <begin position="13"/>
        <end position="25"/>
    </location>
</feature>
<dbReference type="Gene3D" id="2.60.200.20">
    <property type="match status" value="1"/>
</dbReference>
<evidence type="ECO:0000313" key="3">
    <source>
        <dbReference type="EMBL" id="CAG8458525.1"/>
    </source>
</evidence>
<dbReference type="InterPro" id="IPR000253">
    <property type="entry name" value="FHA_dom"/>
</dbReference>
<dbReference type="InterPro" id="IPR050923">
    <property type="entry name" value="Cell_Proc_Reg/RNA_Proc"/>
</dbReference>
<reference evidence="3" key="1">
    <citation type="submission" date="2021-06" db="EMBL/GenBank/DDBJ databases">
        <authorList>
            <person name="Kallberg Y."/>
            <person name="Tangrot J."/>
            <person name="Rosling A."/>
        </authorList>
    </citation>
    <scope>NUCLEOTIDE SEQUENCE</scope>
    <source>
        <strain evidence="3">AZ414A</strain>
    </source>
</reference>
<dbReference type="AlphaFoldDB" id="A0A9N8VKV8"/>